<name>A0A9P6DFA4_PLEER</name>
<dbReference type="Proteomes" id="UP000807025">
    <property type="component" value="Unassembled WGS sequence"/>
</dbReference>
<reference evidence="1" key="1">
    <citation type="submission" date="2020-11" db="EMBL/GenBank/DDBJ databases">
        <authorList>
            <consortium name="DOE Joint Genome Institute"/>
            <person name="Ahrendt S."/>
            <person name="Riley R."/>
            <person name="Andreopoulos W."/>
            <person name="Labutti K."/>
            <person name="Pangilinan J."/>
            <person name="Ruiz-Duenas F.J."/>
            <person name="Barrasa J.M."/>
            <person name="Sanchez-Garcia M."/>
            <person name="Camarero S."/>
            <person name="Miyauchi S."/>
            <person name="Serrano A."/>
            <person name="Linde D."/>
            <person name="Babiker R."/>
            <person name="Drula E."/>
            <person name="Ayuso-Fernandez I."/>
            <person name="Pacheco R."/>
            <person name="Padilla G."/>
            <person name="Ferreira P."/>
            <person name="Barriuso J."/>
            <person name="Kellner H."/>
            <person name="Castanera R."/>
            <person name="Alfaro M."/>
            <person name="Ramirez L."/>
            <person name="Pisabarro A.G."/>
            <person name="Kuo A."/>
            <person name="Tritt A."/>
            <person name="Lipzen A."/>
            <person name="He G."/>
            <person name="Yan M."/>
            <person name="Ng V."/>
            <person name="Cullen D."/>
            <person name="Martin F."/>
            <person name="Rosso M.-N."/>
            <person name="Henrissat B."/>
            <person name="Hibbett D."/>
            <person name="Martinez A.T."/>
            <person name="Grigoriev I.V."/>
        </authorList>
    </citation>
    <scope>NUCLEOTIDE SEQUENCE</scope>
    <source>
        <strain evidence="1">ATCC 90797</strain>
    </source>
</reference>
<proteinExistence type="predicted"/>
<organism evidence="1 2">
    <name type="scientific">Pleurotus eryngii</name>
    <name type="common">Boletus of the steppes</name>
    <dbReference type="NCBI Taxonomy" id="5323"/>
    <lineage>
        <taxon>Eukaryota</taxon>
        <taxon>Fungi</taxon>
        <taxon>Dikarya</taxon>
        <taxon>Basidiomycota</taxon>
        <taxon>Agaricomycotina</taxon>
        <taxon>Agaricomycetes</taxon>
        <taxon>Agaricomycetidae</taxon>
        <taxon>Agaricales</taxon>
        <taxon>Pleurotineae</taxon>
        <taxon>Pleurotaceae</taxon>
        <taxon>Pleurotus</taxon>
    </lineage>
</organism>
<gene>
    <name evidence="1" type="ORF">BDN71DRAFT_1002819</name>
</gene>
<sequence>MAARLNPHVGWQVTYCPMSTVKILALVHLLSRRRRDLEHSRRRDGEIAISEYSQLSEVHHIMNVDHNCIRCGAWLLPEKLESRLVVVGGDNGACAGTGIAETYLGISERFKRGSGVGAPHCSKESLARLLLNICSPVSAQTPVPSPPSRIPIESRTPSPLHPPSPISLHFHSAARLGCRSSELATELDSTVAYQMDPVPMCTEYREYQLWVYFGVFQSSMTGTQLVGELVSVCAIAPICSWRSWLLEVNHVVNKLVEQN</sequence>
<keyword evidence="2" id="KW-1185">Reference proteome</keyword>
<comment type="caution">
    <text evidence="1">The sequence shown here is derived from an EMBL/GenBank/DDBJ whole genome shotgun (WGS) entry which is preliminary data.</text>
</comment>
<dbReference type="AlphaFoldDB" id="A0A9P6DFA4"/>
<protein>
    <submittedName>
        <fullName evidence="1">Uncharacterized protein</fullName>
    </submittedName>
</protein>
<accession>A0A9P6DFA4</accession>
<evidence type="ECO:0000313" key="2">
    <source>
        <dbReference type="Proteomes" id="UP000807025"/>
    </source>
</evidence>
<evidence type="ECO:0000313" key="1">
    <source>
        <dbReference type="EMBL" id="KAF9494288.1"/>
    </source>
</evidence>
<dbReference type="EMBL" id="MU154575">
    <property type="protein sequence ID" value="KAF9494288.1"/>
    <property type="molecule type" value="Genomic_DNA"/>
</dbReference>